<keyword evidence="6" id="KW-1185">Reference proteome</keyword>
<dbReference type="GO" id="GO:0005615">
    <property type="term" value="C:extracellular space"/>
    <property type="evidence" value="ECO:0007669"/>
    <property type="project" value="TreeGrafter"/>
</dbReference>
<dbReference type="PROSITE" id="PS00233">
    <property type="entry name" value="CHIT_BIND_RR_1"/>
    <property type="match status" value="1"/>
</dbReference>
<keyword evidence="1 2" id="KW-0193">Cuticle</keyword>
<sequence length="188" mass="20337">MRFEVFVFAAFIVVAKAGVLRQALVTPVANTVVDNEYDPHPQYTFGYDVQDSITGDSKSQVESRSGDVVHGSYSLNDPDGTRRTVDYSADAINGFNAVVRRTPLKHATPIIMAPGVAEVESEPSSVAPVTSHAAGAVSDVNLKTVAPAVATVTPVTSTMIWRVPANNHRRSSNTEHPTTLRKYYMTVF</sequence>
<comment type="caution">
    <text evidence="5">The sequence shown here is derived from an EMBL/GenBank/DDBJ whole genome shotgun (WGS) entry which is preliminary data.</text>
</comment>
<dbReference type="PROSITE" id="PS51155">
    <property type="entry name" value="CHIT_BIND_RR_2"/>
    <property type="match status" value="1"/>
</dbReference>
<dbReference type="EMBL" id="JANEYF010002677">
    <property type="protein sequence ID" value="KAJ8943446.1"/>
    <property type="molecule type" value="Genomic_DNA"/>
</dbReference>
<protein>
    <submittedName>
        <fullName evidence="5">Uncharacterized protein</fullName>
    </submittedName>
</protein>
<dbReference type="GO" id="GO:0042302">
    <property type="term" value="F:structural constituent of cuticle"/>
    <property type="evidence" value="ECO:0007669"/>
    <property type="project" value="UniProtKB-UniRule"/>
</dbReference>
<dbReference type="AlphaFoldDB" id="A0AAV8XX55"/>
<feature type="region of interest" description="Disordered" evidence="3">
    <location>
        <begin position="56"/>
        <end position="76"/>
    </location>
</feature>
<dbReference type="Pfam" id="PF00379">
    <property type="entry name" value="Chitin_bind_4"/>
    <property type="match status" value="1"/>
</dbReference>
<dbReference type="PANTHER" id="PTHR12236:SF75">
    <property type="entry name" value="CUTICULAR PROTEIN 62BB, ISOFORM A"/>
    <property type="match status" value="1"/>
</dbReference>
<dbReference type="InterPro" id="IPR051217">
    <property type="entry name" value="Insect_Cuticle_Struc_Prot"/>
</dbReference>
<evidence type="ECO:0000256" key="2">
    <source>
        <dbReference type="PROSITE-ProRule" id="PRU00497"/>
    </source>
</evidence>
<accession>A0AAV8XX55</accession>
<organism evidence="5 6">
    <name type="scientific">Rhamnusium bicolor</name>
    <dbReference type="NCBI Taxonomy" id="1586634"/>
    <lineage>
        <taxon>Eukaryota</taxon>
        <taxon>Metazoa</taxon>
        <taxon>Ecdysozoa</taxon>
        <taxon>Arthropoda</taxon>
        <taxon>Hexapoda</taxon>
        <taxon>Insecta</taxon>
        <taxon>Pterygota</taxon>
        <taxon>Neoptera</taxon>
        <taxon>Endopterygota</taxon>
        <taxon>Coleoptera</taxon>
        <taxon>Polyphaga</taxon>
        <taxon>Cucujiformia</taxon>
        <taxon>Chrysomeloidea</taxon>
        <taxon>Cerambycidae</taxon>
        <taxon>Lepturinae</taxon>
        <taxon>Rhagiini</taxon>
        <taxon>Rhamnusium</taxon>
    </lineage>
</organism>
<dbReference type="GO" id="GO:0031012">
    <property type="term" value="C:extracellular matrix"/>
    <property type="evidence" value="ECO:0007669"/>
    <property type="project" value="TreeGrafter"/>
</dbReference>
<dbReference type="PRINTS" id="PR00947">
    <property type="entry name" value="CUTICLE"/>
</dbReference>
<gene>
    <name evidence="5" type="ORF">NQ314_009728</name>
</gene>
<evidence type="ECO:0000256" key="3">
    <source>
        <dbReference type="SAM" id="MobiDB-lite"/>
    </source>
</evidence>
<keyword evidence="4" id="KW-0732">Signal</keyword>
<evidence type="ECO:0000256" key="4">
    <source>
        <dbReference type="SAM" id="SignalP"/>
    </source>
</evidence>
<reference evidence="5" key="1">
    <citation type="journal article" date="2023" name="Insect Mol. Biol.">
        <title>Genome sequencing provides insights into the evolution of gene families encoding plant cell wall-degrading enzymes in longhorned beetles.</title>
        <authorList>
            <person name="Shin N.R."/>
            <person name="Okamura Y."/>
            <person name="Kirsch R."/>
            <person name="Pauchet Y."/>
        </authorList>
    </citation>
    <scope>NUCLEOTIDE SEQUENCE</scope>
    <source>
        <strain evidence="5">RBIC_L_NR</strain>
    </source>
</reference>
<evidence type="ECO:0000256" key="1">
    <source>
        <dbReference type="ARBA" id="ARBA00022460"/>
    </source>
</evidence>
<dbReference type="PANTHER" id="PTHR12236">
    <property type="entry name" value="STRUCTURAL CONTITUENT OF CUTICLE"/>
    <property type="match status" value="1"/>
</dbReference>
<feature type="chain" id="PRO_5043687149" evidence="4">
    <location>
        <begin position="18"/>
        <end position="188"/>
    </location>
</feature>
<dbReference type="InterPro" id="IPR000618">
    <property type="entry name" value="Insect_cuticle"/>
</dbReference>
<dbReference type="InterPro" id="IPR031311">
    <property type="entry name" value="CHIT_BIND_RR_consensus"/>
</dbReference>
<proteinExistence type="predicted"/>
<feature type="signal peptide" evidence="4">
    <location>
        <begin position="1"/>
        <end position="17"/>
    </location>
</feature>
<dbReference type="Proteomes" id="UP001162156">
    <property type="component" value="Unassembled WGS sequence"/>
</dbReference>
<evidence type="ECO:0000313" key="5">
    <source>
        <dbReference type="EMBL" id="KAJ8943446.1"/>
    </source>
</evidence>
<evidence type="ECO:0000313" key="6">
    <source>
        <dbReference type="Proteomes" id="UP001162156"/>
    </source>
</evidence>
<name>A0AAV8XX55_9CUCU</name>